<dbReference type="Pfam" id="PF01618">
    <property type="entry name" value="MotA_ExbB"/>
    <property type="match status" value="1"/>
</dbReference>
<dbReference type="PANTHER" id="PTHR30625">
    <property type="entry name" value="PROTEIN TOLQ"/>
    <property type="match status" value="1"/>
</dbReference>
<organism evidence="9 10">
    <name type="scientific">Thalassobacterium maritimum</name>
    <dbReference type="NCBI Taxonomy" id="3041265"/>
    <lineage>
        <taxon>Bacteria</taxon>
        <taxon>Pseudomonadati</taxon>
        <taxon>Verrucomicrobiota</taxon>
        <taxon>Opitutia</taxon>
        <taxon>Puniceicoccales</taxon>
        <taxon>Coraliomargaritaceae</taxon>
        <taxon>Thalassobacterium</taxon>
    </lineage>
</organism>
<evidence type="ECO:0000256" key="7">
    <source>
        <dbReference type="SAM" id="Phobius"/>
    </source>
</evidence>
<keyword evidence="10" id="KW-1185">Reference proteome</keyword>
<evidence type="ECO:0000313" key="10">
    <source>
        <dbReference type="Proteomes" id="UP001225316"/>
    </source>
</evidence>
<sequence>MNTRLHLFHFIPRRFTLAFCLCLVWASVVHGQAEVAIETTAPVENITLWTMFQQGGWAMYPLLAFSVATVGLAGYCGLIIKEKRFTQPEARADLRAAIEARDVSAGLSACDAHPGYMTDILRLGFETVGDGYDSVAEVNEALEERAGKVLAGPLVFVQYLQVVASVSPMMGLLGTVSGMVKAFRNIAAQGLGKPELLANNISEALVTTASGLLIAIPALMCYFYFKNKYMAASSGIYERLGEMTRLMKKNGMVSEAASS</sequence>
<keyword evidence="6" id="KW-0813">Transport</keyword>
<evidence type="ECO:0000256" key="1">
    <source>
        <dbReference type="ARBA" id="ARBA00004651"/>
    </source>
</evidence>
<evidence type="ECO:0000256" key="4">
    <source>
        <dbReference type="ARBA" id="ARBA00022989"/>
    </source>
</evidence>
<dbReference type="InterPro" id="IPR050790">
    <property type="entry name" value="ExbB/TolQ_transport"/>
</dbReference>
<evidence type="ECO:0000256" key="6">
    <source>
        <dbReference type="RuleBase" id="RU004057"/>
    </source>
</evidence>
<evidence type="ECO:0000313" key="9">
    <source>
        <dbReference type="EMBL" id="MDQ8206037.1"/>
    </source>
</evidence>
<reference evidence="9 10" key="1">
    <citation type="submission" date="2023-04" db="EMBL/GenBank/DDBJ databases">
        <title>A novel bacteria isolated from coastal sediment.</title>
        <authorList>
            <person name="Liu X.-J."/>
            <person name="Du Z.-J."/>
        </authorList>
    </citation>
    <scope>NUCLEOTIDE SEQUENCE [LARGE SCALE GENOMIC DNA]</scope>
    <source>
        <strain evidence="9 10">SDUM461003</strain>
    </source>
</reference>
<feature type="transmembrane region" description="Helical" evidence="7">
    <location>
        <begin position="204"/>
        <end position="225"/>
    </location>
</feature>
<dbReference type="EMBL" id="JARXHW010000001">
    <property type="protein sequence ID" value="MDQ8206037.1"/>
    <property type="molecule type" value="Genomic_DNA"/>
</dbReference>
<keyword evidence="4 7" id="KW-1133">Transmembrane helix</keyword>
<feature type="transmembrane region" description="Helical" evidence="7">
    <location>
        <begin position="55"/>
        <end position="80"/>
    </location>
</feature>
<dbReference type="InterPro" id="IPR002898">
    <property type="entry name" value="MotA_ExbB_proton_chnl"/>
</dbReference>
<dbReference type="RefSeq" id="WP_308948022.1">
    <property type="nucleotide sequence ID" value="NZ_JARXHW010000001.1"/>
</dbReference>
<keyword evidence="6" id="KW-0653">Protein transport</keyword>
<comment type="caution">
    <text evidence="9">The sequence shown here is derived from an EMBL/GenBank/DDBJ whole genome shotgun (WGS) entry which is preliminary data.</text>
</comment>
<feature type="transmembrane region" description="Helical" evidence="7">
    <location>
        <begin position="149"/>
        <end position="170"/>
    </location>
</feature>
<dbReference type="PANTHER" id="PTHR30625:SF11">
    <property type="entry name" value="MOTA_TOLQ_EXBB PROTON CHANNEL DOMAIN-CONTAINING PROTEIN"/>
    <property type="match status" value="1"/>
</dbReference>
<proteinExistence type="inferred from homology"/>
<evidence type="ECO:0000256" key="3">
    <source>
        <dbReference type="ARBA" id="ARBA00022692"/>
    </source>
</evidence>
<name>A0ABU1APD5_9BACT</name>
<keyword evidence="5 7" id="KW-0472">Membrane</keyword>
<evidence type="ECO:0000256" key="5">
    <source>
        <dbReference type="ARBA" id="ARBA00023136"/>
    </source>
</evidence>
<keyword evidence="2" id="KW-1003">Cell membrane</keyword>
<comment type="subcellular location">
    <subcellularLocation>
        <location evidence="1">Cell membrane</location>
        <topology evidence="1">Multi-pass membrane protein</topology>
    </subcellularLocation>
    <subcellularLocation>
        <location evidence="6">Membrane</location>
        <topology evidence="6">Multi-pass membrane protein</topology>
    </subcellularLocation>
</comment>
<gene>
    <name evidence="9" type="ORF">QEH52_00825</name>
</gene>
<evidence type="ECO:0000256" key="2">
    <source>
        <dbReference type="ARBA" id="ARBA00022475"/>
    </source>
</evidence>
<dbReference type="Proteomes" id="UP001225316">
    <property type="component" value="Unassembled WGS sequence"/>
</dbReference>
<accession>A0ABU1APD5</accession>
<comment type="similarity">
    <text evidence="6">Belongs to the exbB/tolQ family.</text>
</comment>
<protein>
    <submittedName>
        <fullName evidence="9">MotA/TolQ/ExbB proton channel family protein</fullName>
    </submittedName>
</protein>
<keyword evidence="3 7" id="KW-0812">Transmembrane</keyword>
<feature type="domain" description="MotA/TolQ/ExbB proton channel" evidence="8">
    <location>
        <begin position="119"/>
        <end position="230"/>
    </location>
</feature>
<evidence type="ECO:0000259" key="8">
    <source>
        <dbReference type="Pfam" id="PF01618"/>
    </source>
</evidence>